<dbReference type="OrthoDB" id="5957327at2759"/>
<name>W4HCX7_APHAT</name>
<reference evidence="10" key="1">
    <citation type="submission" date="2013-12" db="EMBL/GenBank/DDBJ databases">
        <title>The Genome Sequence of Aphanomyces astaci APO3.</title>
        <authorList>
            <consortium name="The Broad Institute Genomics Platform"/>
            <person name="Russ C."/>
            <person name="Tyler B."/>
            <person name="van West P."/>
            <person name="Dieguez-Uribeondo J."/>
            <person name="Young S.K."/>
            <person name="Zeng Q."/>
            <person name="Gargeya S."/>
            <person name="Fitzgerald M."/>
            <person name="Abouelleil A."/>
            <person name="Alvarado L."/>
            <person name="Chapman S.B."/>
            <person name="Gainer-Dewar J."/>
            <person name="Goldberg J."/>
            <person name="Griggs A."/>
            <person name="Gujja S."/>
            <person name="Hansen M."/>
            <person name="Howarth C."/>
            <person name="Imamovic A."/>
            <person name="Ireland A."/>
            <person name="Larimer J."/>
            <person name="McCowan C."/>
            <person name="Murphy C."/>
            <person name="Pearson M."/>
            <person name="Poon T.W."/>
            <person name="Priest M."/>
            <person name="Roberts A."/>
            <person name="Saif S."/>
            <person name="Shea T."/>
            <person name="Sykes S."/>
            <person name="Wortman J."/>
            <person name="Nusbaum C."/>
            <person name="Birren B."/>
        </authorList>
    </citation>
    <scope>NUCLEOTIDE SEQUENCE [LARGE SCALE GENOMIC DNA]</scope>
    <source>
        <strain evidence="10">APO3</strain>
    </source>
</reference>
<sequence length="287" mass="31297">MQLASSVLSVEEDELPWQSLQQKRIRTFIPDLDDILGGGVAVGEITEICGVPGVGKTQLSMHLALCAQYCGASASAESIYIDTEGSFLVPRIVSLAQSMAIARRDDVPTGTPPLTKEDLLRGITYFRVYDYQEQHDVLVSLSRHLASRPKVRLVLLDSAAFHCRHAFDEMQGRARALHNMTVVLRKLVCEFPIAVVLVNHVTTSVGLPGSDSTIVPALGEAWSHAISTRLLLGWEHQTRAVQVVKSISEGPSMAHFEVTEHGIQPSSRKRSRSPSDGCDDAVSSPMC</sequence>
<feature type="domain" description="RecA family profile 1" evidence="9">
    <location>
        <begin position="21"/>
        <end position="201"/>
    </location>
</feature>
<dbReference type="GO" id="GO:0005657">
    <property type="term" value="C:replication fork"/>
    <property type="evidence" value="ECO:0007669"/>
    <property type="project" value="TreeGrafter"/>
</dbReference>
<dbReference type="PIRSF" id="PIRSF005856">
    <property type="entry name" value="Rad51"/>
    <property type="match status" value="1"/>
</dbReference>
<dbReference type="AlphaFoldDB" id="W4HCX7"/>
<dbReference type="SMART" id="SM00382">
    <property type="entry name" value="AAA"/>
    <property type="match status" value="1"/>
</dbReference>
<comment type="subcellular location">
    <subcellularLocation>
        <location evidence="1">Nucleus</location>
    </subcellularLocation>
</comment>
<dbReference type="GO" id="GO:0005524">
    <property type="term" value="F:ATP binding"/>
    <property type="evidence" value="ECO:0007669"/>
    <property type="project" value="UniProtKB-KW"/>
</dbReference>
<feature type="region of interest" description="Disordered" evidence="8">
    <location>
        <begin position="258"/>
        <end position="287"/>
    </location>
</feature>
<protein>
    <recommendedName>
        <fullName evidence="7">DNA repair protein RAD51 homolog 3</fullName>
    </recommendedName>
</protein>
<evidence type="ECO:0000256" key="7">
    <source>
        <dbReference type="ARBA" id="ARBA00040674"/>
    </source>
</evidence>
<dbReference type="PROSITE" id="PS50162">
    <property type="entry name" value="RECA_2"/>
    <property type="match status" value="1"/>
</dbReference>
<evidence type="ECO:0000313" key="10">
    <source>
        <dbReference type="EMBL" id="ETV89441.1"/>
    </source>
</evidence>
<dbReference type="InterPro" id="IPR003593">
    <property type="entry name" value="AAA+_ATPase"/>
</dbReference>
<dbReference type="Gene3D" id="3.40.50.300">
    <property type="entry name" value="P-loop containing nucleotide triphosphate hydrolases"/>
    <property type="match status" value="1"/>
</dbReference>
<dbReference type="PANTHER" id="PTHR46239:SF1">
    <property type="entry name" value="DNA REPAIR PROTEIN RAD51 HOMOLOG 3"/>
    <property type="match status" value="1"/>
</dbReference>
<organism evidence="10">
    <name type="scientific">Aphanomyces astaci</name>
    <name type="common">Crayfish plague agent</name>
    <dbReference type="NCBI Taxonomy" id="112090"/>
    <lineage>
        <taxon>Eukaryota</taxon>
        <taxon>Sar</taxon>
        <taxon>Stramenopiles</taxon>
        <taxon>Oomycota</taxon>
        <taxon>Saprolegniomycetes</taxon>
        <taxon>Saprolegniales</taxon>
        <taxon>Verrucalvaceae</taxon>
        <taxon>Aphanomyces</taxon>
    </lineage>
</organism>
<evidence type="ECO:0000256" key="1">
    <source>
        <dbReference type="ARBA" id="ARBA00004123"/>
    </source>
</evidence>
<dbReference type="EMBL" id="KI913114">
    <property type="protein sequence ID" value="ETV89441.1"/>
    <property type="molecule type" value="Genomic_DNA"/>
</dbReference>
<evidence type="ECO:0000256" key="2">
    <source>
        <dbReference type="ARBA" id="ARBA00022741"/>
    </source>
</evidence>
<dbReference type="GO" id="GO:0008821">
    <property type="term" value="F:crossover junction DNA endonuclease activity"/>
    <property type="evidence" value="ECO:0007669"/>
    <property type="project" value="TreeGrafter"/>
</dbReference>
<dbReference type="RefSeq" id="XP_009821841.1">
    <property type="nucleotide sequence ID" value="XM_009823539.1"/>
</dbReference>
<dbReference type="GO" id="GO:0007131">
    <property type="term" value="P:reciprocal meiotic recombination"/>
    <property type="evidence" value="ECO:0007669"/>
    <property type="project" value="TreeGrafter"/>
</dbReference>
<dbReference type="InterPro" id="IPR052093">
    <property type="entry name" value="HR_Repair_Mediator"/>
</dbReference>
<evidence type="ECO:0000256" key="5">
    <source>
        <dbReference type="ARBA" id="ARBA00023204"/>
    </source>
</evidence>
<dbReference type="GO" id="GO:0000707">
    <property type="term" value="P:meiotic DNA recombinase assembly"/>
    <property type="evidence" value="ECO:0007669"/>
    <property type="project" value="TreeGrafter"/>
</dbReference>
<dbReference type="GO" id="GO:0033065">
    <property type="term" value="C:Rad51C-XRCC3 complex"/>
    <property type="evidence" value="ECO:0007669"/>
    <property type="project" value="TreeGrafter"/>
</dbReference>
<evidence type="ECO:0000256" key="8">
    <source>
        <dbReference type="SAM" id="MobiDB-lite"/>
    </source>
</evidence>
<dbReference type="STRING" id="112090.W4HCX7"/>
<dbReference type="GeneID" id="20802718"/>
<dbReference type="SUPFAM" id="SSF52540">
    <property type="entry name" value="P-loop containing nucleoside triphosphate hydrolases"/>
    <property type="match status" value="1"/>
</dbReference>
<dbReference type="InterPro" id="IPR016467">
    <property type="entry name" value="DNA_recomb/repair_RecA-like"/>
</dbReference>
<keyword evidence="2" id="KW-0547">Nucleotide-binding</keyword>
<keyword evidence="4" id="KW-0067">ATP-binding</keyword>
<dbReference type="GO" id="GO:0033063">
    <property type="term" value="C:Rad51B-Rad51C-Rad51D-XRCC2 complex"/>
    <property type="evidence" value="ECO:0007669"/>
    <property type="project" value="TreeGrafter"/>
</dbReference>
<dbReference type="GO" id="GO:0000400">
    <property type="term" value="F:four-way junction DNA binding"/>
    <property type="evidence" value="ECO:0007669"/>
    <property type="project" value="TreeGrafter"/>
</dbReference>
<dbReference type="GO" id="GO:0140664">
    <property type="term" value="F:ATP-dependent DNA damage sensor activity"/>
    <property type="evidence" value="ECO:0007669"/>
    <property type="project" value="InterPro"/>
</dbReference>
<keyword evidence="5" id="KW-0234">DNA repair</keyword>
<dbReference type="InterPro" id="IPR027417">
    <property type="entry name" value="P-loop_NTPase"/>
</dbReference>
<dbReference type="Pfam" id="PF08423">
    <property type="entry name" value="Rad51"/>
    <property type="match status" value="1"/>
</dbReference>
<proteinExistence type="predicted"/>
<gene>
    <name evidence="10" type="ORF">H257_00722</name>
</gene>
<evidence type="ECO:0000256" key="3">
    <source>
        <dbReference type="ARBA" id="ARBA00022763"/>
    </source>
</evidence>
<accession>W4HCX7</accession>
<evidence type="ECO:0000256" key="6">
    <source>
        <dbReference type="ARBA" id="ARBA00023242"/>
    </source>
</evidence>
<dbReference type="VEuPathDB" id="FungiDB:H257_00722"/>
<evidence type="ECO:0000259" key="9">
    <source>
        <dbReference type="PROSITE" id="PS50162"/>
    </source>
</evidence>
<keyword evidence="6" id="KW-0539">Nucleus</keyword>
<evidence type="ECO:0000256" key="4">
    <source>
        <dbReference type="ARBA" id="ARBA00022840"/>
    </source>
</evidence>
<dbReference type="InterPro" id="IPR013632">
    <property type="entry name" value="Rad51_C"/>
</dbReference>
<dbReference type="CDD" id="cd19492">
    <property type="entry name" value="Rad51C"/>
    <property type="match status" value="1"/>
</dbReference>
<keyword evidence="3" id="KW-0227">DNA damage</keyword>
<dbReference type="InterPro" id="IPR020588">
    <property type="entry name" value="RecA_ATP-bd"/>
</dbReference>
<dbReference type="PANTHER" id="PTHR46239">
    <property type="entry name" value="DNA REPAIR PROTEIN RAD51 HOMOLOG 3 RAD51C"/>
    <property type="match status" value="1"/>
</dbReference>